<evidence type="ECO:0000256" key="4">
    <source>
        <dbReference type="ARBA" id="ARBA00005420"/>
    </source>
</evidence>
<organism evidence="17 18">
    <name type="scientific">Cetraspora pellucida</name>
    <dbReference type="NCBI Taxonomy" id="1433469"/>
    <lineage>
        <taxon>Eukaryota</taxon>
        <taxon>Fungi</taxon>
        <taxon>Fungi incertae sedis</taxon>
        <taxon>Mucoromycota</taxon>
        <taxon>Glomeromycotina</taxon>
        <taxon>Glomeromycetes</taxon>
        <taxon>Diversisporales</taxon>
        <taxon>Gigasporaceae</taxon>
        <taxon>Cetraspora</taxon>
    </lineage>
</organism>
<comment type="catalytic activity">
    <reaction evidence="15 16">
        <text>an acyl-CoA + a 1,2-diacyl-sn-glycerol = a triacyl-sn-glycerol + CoA</text>
        <dbReference type="Rhea" id="RHEA:10868"/>
        <dbReference type="ChEBI" id="CHEBI:17815"/>
        <dbReference type="ChEBI" id="CHEBI:57287"/>
        <dbReference type="ChEBI" id="CHEBI:58342"/>
        <dbReference type="ChEBI" id="CHEBI:64615"/>
        <dbReference type="EC" id="2.3.1.20"/>
    </reaction>
</comment>
<evidence type="ECO:0000256" key="3">
    <source>
        <dbReference type="ARBA" id="ARBA00005189"/>
    </source>
</evidence>
<evidence type="ECO:0000256" key="1">
    <source>
        <dbReference type="ARBA" id="ARBA00004477"/>
    </source>
</evidence>
<keyword evidence="14 16" id="KW-0012">Acyltransferase</keyword>
<evidence type="ECO:0000256" key="2">
    <source>
        <dbReference type="ARBA" id="ARBA00004771"/>
    </source>
</evidence>
<evidence type="ECO:0000256" key="11">
    <source>
        <dbReference type="ARBA" id="ARBA00022989"/>
    </source>
</evidence>
<feature type="non-terminal residue" evidence="17">
    <location>
        <position position="1"/>
    </location>
</feature>
<dbReference type="GO" id="GO:0006071">
    <property type="term" value="P:glycerol metabolic process"/>
    <property type="evidence" value="ECO:0007669"/>
    <property type="project" value="UniProtKB-UniRule"/>
</dbReference>
<dbReference type="GO" id="GO:0019432">
    <property type="term" value="P:triglyceride biosynthetic process"/>
    <property type="evidence" value="ECO:0007669"/>
    <property type="project" value="UniProtKB-UniRule"/>
</dbReference>
<dbReference type="InterPro" id="IPR007130">
    <property type="entry name" value="DAGAT"/>
</dbReference>
<dbReference type="Pfam" id="PF03982">
    <property type="entry name" value="DAGAT"/>
    <property type="match status" value="1"/>
</dbReference>
<comment type="subcellular location">
    <subcellularLocation>
        <location evidence="1 16">Endoplasmic reticulum membrane</location>
        <topology evidence="1 16">Multi-pass membrane protein</topology>
    </subcellularLocation>
</comment>
<evidence type="ECO:0000256" key="15">
    <source>
        <dbReference type="ARBA" id="ARBA00048109"/>
    </source>
</evidence>
<evidence type="ECO:0000256" key="12">
    <source>
        <dbReference type="ARBA" id="ARBA00023098"/>
    </source>
</evidence>
<dbReference type="GO" id="GO:0004144">
    <property type="term" value="F:diacylglycerol O-acyltransferase activity"/>
    <property type="evidence" value="ECO:0007669"/>
    <property type="project" value="UniProtKB-UniRule"/>
</dbReference>
<evidence type="ECO:0000256" key="10">
    <source>
        <dbReference type="ARBA" id="ARBA00022824"/>
    </source>
</evidence>
<keyword evidence="13 16" id="KW-0472">Membrane</keyword>
<gene>
    <name evidence="17" type="ORF">CPELLU_LOCUS13066</name>
</gene>
<accession>A0A9N9I7E2</accession>
<evidence type="ECO:0000256" key="7">
    <source>
        <dbReference type="ARBA" id="ARBA00022679"/>
    </source>
</evidence>
<comment type="similarity">
    <text evidence="4 16">Belongs to the diacylglycerol acyltransferase family.</text>
</comment>
<keyword evidence="7" id="KW-0808">Transferase</keyword>
<comment type="pathway">
    <text evidence="2 16">Glycerolipid metabolism; triacylglycerol biosynthesis.</text>
</comment>
<dbReference type="CDD" id="cd07987">
    <property type="entry name" value="LPLAT_MGAT-like"/>
    <property type="match status" value="1"/>
</dbReference>
<keyword evidence="12 16" id="KW-0443">Lipid metabolism</keyword>
<evidence type="ECO:0000256" key="5">
    <source>
        <dbReference type="ARBA" id="ARBA00013244"/>
    </source>
</evidence>
<dbReference type="Proteomes" id="UP000789759">
    <property type="component" value="Unassembled WGS sequence"/>
</dbReference>
<dbReference type="PANTHER" id="PTHR12317">
    <property type="entry name" value="DIACYLGLYCEROL O-ACYLTRANSFERASE"/>
    <property type="match status" value="1"/>
</dbReference>
<dbReference type="PANTHER" id="PTHR12317:SF0">
    <property type="entry name" value="ACYLTRANSFERASE"/>
    <property type="match status" value="1"/>
</dbReference>
<evidence type="ECO:0000256" key="14">
    <source>
        <dbReference type="ARBA" id="ARBA00023315"/>
    </source>
</evidence>
<protein>
    <recommendedName>
        <fullName evidence="5 16">Diacylglycerol O-acyltransferase</fullName>
        <ecNumber evidence="5 16">2.3.1.20</ecNumber>
    </recommendedName>
</protein>
<dbReference type="EC" id="2.3.1.20" evidence="5 16"/>
<sequence length="369" mass="42634">MTNLLNIQLAPLNVPFIRRRQTTAVLLWFISLPVTLCVFFILCTTIFFWPWIIAYSLFALFDIAPENGGRRFSFARKAAFWKWYASYFPITLIKEADLDASKNYIFGYHPHGVISVGAWTNFGTEANDFSKKFPGITCRLLTLASNFNLPFYREYLMAQGLASVSRQSCENILRKGPGHSIIIVVGGAGESLNARPGVYDLVLKRRLGFIKLAIRNGACLCPVFSFGENDIWEQADNPKGSNVWKFQKTLQKLSGWTMPIFHGRGIFNYDVGILPHRRPITTIVGRPIEVKKIENPTEEDLLEVQKKYIDELYNIWNTYKDKYAKNRVRELTLIELINIWYQCYFDHLHLCNRLPLRLDVAEDIENDRE</sequence>
<evidence type="ECO:0000256" key="16">
    <source>
        <dbReference type="RuleBase" id="RU367023"/>
    </source>
</evidence>
<dbReference type="GO" id="GO:0005789">
    <property type="term" value="C:endoplasmic reticulum membrane"/>
    <property type="evidence" value="ECO:0007669"/>
    <property type="project" value="UniProtKB-SubCell"/>
</dbReference>
<keyword evidence="11 16" id="KW-1133">Transmembrane helix</keyword>
<comment type="caution">
    <text evidence="17">The sequence shown here is derived from an EMBL/GenBank/DDBJ whole genome shotgun (WGS) entry which is preliminary data.</text>
</comment>
<dbReference type="EMBL" id="CAJVQA010013410">
    <property type="protein sequence ID" value="CAG8724064.1"/>
    <property type="molecule type" value="Genomic_DNA"/>
</dbReference>
<comment type="caution">
    <text evidence="16">Lacks conserved residue(s) required for the propagation of feature annotation.</text>
</comment>
<proteinExistence type="inferred from homology"/>
<evidence type="ECO:0000256" key="6">
    <source>
        <dbReference type="ARBA" id="ARBA00022516"/>
    </source>
</evidence>
<reference evidence="17" key="1">
    <citation type="submission" date="2021-06" db="EMBL/GenBank/DDBJ databases">
        <authorList>
            <person name="Kallberg Y."/>
            <person name="Tangrot J."/>
            <person name="Rosling A."/>
        </authorList>
    </citation>
    <scope>NUCLEOTIDE SEQUENCE</scope>
    <source>
        <strain evidence="17">FL966</strain>
    </source>
</reference>
<keyword evidence="9" id="KW-0319">Glycerol metabolism</keyword>
<dbReference type="AlphaFoldDB" id="A0A9N9I7E2"/>
<keyword evidence="8 16" id="KW-0812">Transmembrane</keyword>
<keyword evidence="6 16" id="KW-0444">Lipid biosynthesis</keyword>
<feature type="transmembrane region" description="Helical" evidence="16">
    <location>
        <begin position="25"/>
        <end position="52"/>
    </location>
</feature>
<evidence type="ECO:0000313" key="17">
    <source>
        <dbReference type="EMBL" id="CAG8724064.1"/>
    </source>
</evidence>
<evidence type="ECO:0000256" key="13">
    <source>
        <dbReference type="ARBA" id="ARBA00023136"/>
    </source>
</evidence>
<comment type="pathway">
    <text evidence="3">Lipid metabolism.</text>
</comment>
<evidence type="ECO:0000256" key="9">
    <source>
        <dbReference type="ARBA" id="ARBA00022798"/>
    </source>
</evidence>
<comment type="function">
    <text evidence="16">Catalyzes the terminal and only committed step in triacylglycerol synthesis by using diacylglycerol and fatty acyl CoA as substrates.</text>
</comment>
<dbReference type="OrthoDB" id="264532at2759"/>
<evidence type="ECO:0000256" key="8">
    <source>
        <dbReference type="ARBA" id="ARBA00022692"/>
    </source>
</evidence>
<keyword evidence="18" id="KW-1185">Reference proteome</keyword>
<evidence type="ECO:0000313" key="18">
    <source>
        <dbReference type="Proteomes" id="UP000789759"/>
    </source>
</evidence>
<name>A0A9N9I7E2_9GLOM</name>
<keyword evidence="10 16" id="KW-0256">Endoplasmic reticulum</keyword>